<proteinExistence type="inferred from homology"/>
<dbReference type="RefSeq" id="WP_266339891.1">
    <property type="nucleotide sequence ID" value="NZ_JAPKNK010000007.1"/>
</dbReference>
<dbReference type="SUPFAM" id="SSF88946">
    <property type="entry name" value="Sigma2 domain of RNA polymerase sigma factors"/>
    <property type="match status" value="1"/>
</dbReference>
<dbReference type="Pfam" id="PF08281">
    <property type="entry name" value="Sigma70_r4_2"/>
    <property type="match status" value="1"/>
</dbReference>
<comment type="caution">
    <text evidence="7">The sequence shown here is derived from an EMBL/GenBank/DDBJ whole genome shotgun (WGS) entry which is preliminary data.</text>
</comment>
<sequence length="195" mass="22540">MLGSQGSQDELRLREYDLLARIAKGEQAAMRALFAAHQLRVHRFVLRLVRREDVAEDVVTEVFLDVWRQAARFEGRASVSTWLLSIARFKAYSALRRRSEAPLDDEFAETIEDQDDTPEVTLQKSDKAGVLRACIDRLSREHREVIDLVYYQEQSIEDVSRIVGIPENTVKTRVFHARKRLSELCREAGLDRGWP</sequence>
<dbReference type="EMBL" id="JAPKNK010000007">
    <property type="protein sequence ID" value="MCX5570933.1"/>
    <property type="molecule type" value="Genomic_DNA"/>
</dbReference>
<dbReference type="InterPro" id="IPR014284">
    <property type="entry name" value="RNA_pol_sigma-70_dom"/>
</dbReference>
<evidence type="ECO:0000259" key="5">
    <source>
        <dbReference type="Pfam" id="PF04542"/>
    </source>
</evidence>
<reference evidence="7" key="1">
    <citation type="submission" date="2022-11" db="EMBL/GenBank/DDBJ databases">
        <title>Biodiversity and phylogenetic relationships of bacteria.</title>
        <authorList>
            <person name="Machado R.A.R."/>
            <person name="Bhat A."/>
            <person name="Loulou A."/>
            <person name="Kallel S."/>
        </authorList>
    </citation>
    <scope>NUCLEOTIDE SEQUENCE</scope>
    <source>
        <strain evidence="7">K-TC2</strain>
    </source>
</reference>
<dbReference type="PANTHER" id="PTHR43133:SF32">
    <property type="entry name" value="BLR3042 PROTEIN"/>
    <property type="match status" value="1"/>
</dbReference>
<feature type="domain" description="RNA polymerase sigma-70 region 2" evidence="5">
    <location>
        <begin position="33"/>
        <end position="99"/>
    </location>
</feature>
<evidence type="ECO:0000259" key="6">
    <source>
        <dbReference type="Pfam" id="PF08281"/>
    </source>
</evidence>
<dbReference type="SUPFAM" id="SSF88659">
    <property type="entry name" value="Sigma3 and sigma4 domains of RNA polymerase sigma factors"/>
    <property type="match status" value="1"/>
</dbReference>
<dbReference type="InterPro" id="IPR013249">
    <property type="entry name" value="RNA_pol_sigma70_r4_t2"/>
</dbReference>
<gene>
    <name evidence="7" type="ORF">OSH07_17130</name>
</gene>
<protein>
    <submittedName>
        <fullName evidence="7">Sigma-70 family RNA polymerase sigma factor</fullName>
    </submittedName>
</protein>
<dbReference type="Gene3D" id="1.10.1740.10">
    <property type="match status" value="1"/>
</dbReference>
<evidence type="ECO:0000313" key="7">
    <source>
        <dbReference type="EMBL" id="MCX5570933.1"/>
    </source>
</evidence>
<dbReference type="Pfam" id="PF04542">
    <property type="entry name" value="Sigma70_r2"/>
    <property type="match status" value="1"/>
</dbReference>
<keyword evidence="8" id="KW-1185">Reference proteome</keyword>
<evidence type="ECO:0000256" key="3">
    <source>
        <dbReference type="ARBA" id="ARBA00023082"/>
    </source>
</evidence>
<evidence type="ECO:0000256" key="1">
    <source>
        <dbReference type="ARBA" id="ARBA00010641"/>
    </source>
</evidence>
<keyword evidence="4" id="KW-0804">Transcription</keyword>
<dbReference type="GO" id="GO:0016987">
    <property type="term" value="F:sigma factor activity"/>
    <property type="evidence" value="ECO:0007669"/>
    <property type="project" value="UniProtKB-KW"/>
</dbReference>
<dbReference type="InterPro" id="IPR036388">
    <property type="entry name" value="WH-like_DNA-bd_sf"/>
</dbReference>
<dbReference type="InterPro" id="IPR039425">
    <property type="entry name" value="RNA_pol_sigma-70-like"/>
</dbReference>
<dbReference type="NCBIfam" id="NF009168">
    <property type="entry name" value="PRK12515.1"/>
    <property type="match status" value="1"/>
</dbReference>
<dbReference type="InterPro" id="IPR013325">
    <property type="entry name" value="RNA_pol_sigma_r2"/>
</dbReference>
<comment type="similarity">
    <text evidence="1">Belongs to the sigma-70 factor family. ECF subfamily.</text>
</comment>
<dbReference type="CDD" id="cd06171">
    <property type="entry name" value="Sigma70_r4"/>
    <property type="match status" value="1"/>
</dbReference>
<accession>A0A9X3ILV8</accession>
<dbReference type="InterPro" id="IPR013324">
    <property type="entry name" value="RNA_pol_sigma_r3/r4-like"/>
</dbReference>
<dbReference type="NCBIfam" id="TIGR02937">
    <property type="entry name" value="sigma70-ECF"/>
    <property type="match status" value="1"/>
</dbReference>
<feature type="domain" description="RNA polymerase sigma factor 70 region 4 type 2" evidence="6">
    <location>
        <begin position="131"/>
        <end position="181"/>
    </location>
</feature>
<evidence type="ECO:0000256" key="2">
    <source>
        <dbReference type="ARBA" id="ARBA00023015"/>
    </source>
</evidence>
<dbReference type="Gene3D" id="1.10.10.10">
    <property type="entry name" value="Winged helix-like DNA-binding domain superfamily/Winged helix DNA-binding domain"/>
    <property type="match status" value="1"/>
</dbReference>
<evidence type="ECO:0000256" key="4">
    <source>
        <dbReference type="ARBA" id="ARBA00023163"/>
    </source>
</evidence>
<keyword evidence="2" id="KW-0805">Transcription regulation</keyword>
<dbReference type="GO" id="GO:0006352">
    <property type="term" value="P:DNA-templated transcription initiation"/>
    <property type="evidence" value="ECO:0007669"/>
    <property type="project" value="InterPro"/>
</dbReference>
<organism evidence="7 8">
    <name type="scientific">Kaistia nematophila</name>
    <dbReference type="NCBI Taxonomy" id="2994654"/>
    <lineage>
        <taxon>Bacteria</taxon>
        <taxon>Pseudomonadati</taxon>
        <taxon>Pseudomonadota</taxon>
        <taxon>Alphaproteobacteria</taxon>
        <taxon>Hyphomicrobiales</taxon>
        <taxon>Kaistiaceae</taxon>
        <taxon>Kaistia</taxon>
    </lineage>
</organism>
<name>A0A9X3ILV8_9HYPH</name>
<dbReference type="GO" id="GO:0003677">
    <property type="term" value="F:DNA binding"/>
    <property type="evidence" value="ECO:0007669"/>
    <property type="project" value="InterPro"/>
</dbReference>
<dbReference type="AlphaFoldDB" id="A0A9X3ILV8"/>
<evidence type="ECO:0000313" key="8">
    <source>
        <dbReference type="Proteomes" id="UP001144805"/>
    </source>
</evidence>
<keyword evidence="3" id="KW-0731">Sigma factor</keyword>
<dbReference type="InterPro" id="IPR007627">
    <property type="entry name" value="RNA_pol_sigma70_r2"/>
</dbReference>
<dbReference type="Proteomes" id="UP001144805">
    <property type="component" value="Unassembled WGS sequence"/>
</dbReference>
<dbReference type="PANTHER" id="PTHR43133">
    <property type="entry name" value="RNA POLYMERASE ECF-TYPE SIGMA FACTO"/>
    <property type="match status" value="1"/>
</dbReference>